<dbReference type="Proteomes" id="UP001056648">
    <property type="component" value="Chromosome 1"/>
</dbReference>
<dbReference type="InterPro" id="IPR042100">
    <property type="entry name" value="Bug_dom1"/>
</dbReference>
<organism evidence="3 4">
    <name type="scientific">Cupriavidus gilardii</name>
    <dbReference type="NCBI Taxonomy" id="82541"/>
    <lineage>
        <taxon>Bacteria</taxon>
        <taxon>Pseudomonadati</taxon>
        <taxon>Pseudomonadota</taxon>
        <taxon>Betaproteobacteria</taxon>
        <taxon>Burkholderiales</taxon>
        <taxon>Burkholderiaceae</taxon>
        <taxon>Cupriavidus</taxon>
    </lineage>
</organism>
<dbReference type="EMBL" id="CP098735">
    <property type="protein sequence ID" value="USE77744.1"/>
    <property type="molecule type" value="Genomic_DNA"/>
</dbReference>
<comment type="similarity">
    <text evidence="1">Belongs to the UPF0065 (bug) family.</text>
</comment>
<reference evidence="3" key="1">
    <citation type="submission" date="2022-06" db="EMBL/GenBank/DDBJ databases">
        <title>Complete genome sequence and characterization of Cupriavidus gilardii QJ1 isolated from contaminating cells.</title>
        <authorList>
            <person name="Qi J."/>
        </authorList>
    </citation>
    <scope>NUCLEOTIDE SEQUENCE</scope>
    <source>
        <strain evidence="3">QJ1</strain>
    </source>
</reference>
<evidence type="ECO:0000313" key="4">
    <source>
        <dbReference type="Proteomes" id="UP001056648"/>
    </source>
</evidence>
<evidence type="ECO:0000256" key="1">
    <source>
        <dbReference type="ARBA" id="ARBA00006987"/>
    </source>
</evidence>
<dbReference type="PANTHER" id="PTHR42928:SF5">
    <property type="entry name" value="BLR1237 PROTEIN"/>
    <property type="match status" value="1"/>
</dbReference>
<dbReference type="CDD" id="cd13578">
    <property type="entry name" value="PBP2_Bug27"/>
    <property type="match status" value="1"/>
</dbReference>
<feature type="signal peptide" evidence="2">
    <location>
        <begin position="1"/>
        <end position="32"/>
    </location>
</feature>
<keyword evidence="2" id="KW-0732">Signal</keyword>
<dbReference type="PIRSF" id="PIRSF017082">
    <property type="entry name" value="YflP"/>
    <property type="match status" value="1"/>
</dbReference>
<sequence length="333" mass="34816">MPAVRKPVRNPVRRRTLFAVAALCAMPSLAVAADKYPSKPIRMVVAFAAGGANDTIARILAKELQQGMGQSVVVENRGGAGGLIGSDMVAKATPDGYTLLLGSAGAQTIMPALTRKMPYDPRTGLAPVSLVAEAANVLMVRTGLPFNNVKELLAGAKQKPGAYTYGSSGNGTTLHVSGALMENLGGIDLLHIPYKGNGPAMNDLYAGNVDMVFGSVPVAMAALKTGKAKILAVTTKKRIPSLPNVPTMAEAGVPGYDFSSWYGLFTTGGTDPAIVEQLARETAKALAKPDVVAALAQQGVEPESSTPAAFRARINDELTRWERDIKTMKIAAE</sequence>
<feature type="chain" id="PRO_5045857767" evidence="2">
    <location>
        <begin position="33"/>
        <end position="333"/>
    </location>
</feature>
<dbReference type="RefSeq" id="WP_252251993.1">
    <property type="nucleotide sequence ID" value="NZ_CP098735.1"/>
</dbReference>
<proteinExistence type="inferred from homology"/>
<dbReference type="PANTHER" id="PTHR42928">
    <property type="entry name" value="TRICARBOXYLATE-BINDING PROTEIN"/>
    <property type="match status" value="1"/>
</dbReference>
<evidence type="ECO:0000256" key="2">
    <source>
        <dbReference type="SAM" id="SignalP"/>
    </source>
</evidence>
<evidence type="ECO:0000313" key="3">
    <source>
        <dbReference type="EMBL" id="USE77744.1"/>
    </source>
</evidence>
<dbReference type="InterPro" id="IPR005064">
    <property type="entry name" value="BUG"/>
</dbReference>
<dbReference type="Pfam" id="PF03401">
    <property type="entry name" value="TctC"/>
    <property type="match status" value="1"/>
</dbReference>
<accession>A0ABY4VNZ9</accession>
<dbReference type="SUPFAM" id="SSF53850">
    <property type="entry name" value="Periplasmic binding protein-like II"/>
    <property type="match status" value="1"/>
</dbReference>
<name>A0ABY4VNZ9_9BURK</name>
<dbReference type="Gene3D" id="3.40.190.150">
    <property type="entry name" value="Bordetella uptake gene, domain 1"/>
    <property type="match status" value="1"/>
</dbReference>
<keyword evidence="4" id="KW-1185">Reference proteome</keyword>
<dbReference type="Gene3D" id="3.40.190.10">
    <property type="entry name" value="Periplasmic binding protein-like II"/>
    <property type="match status" value="1"/>
</dbReference>
<protein>
    <submittedName>
        <fullName evidence="3">Tripartite tricarboxylate transporter substrate binding protein</fullName>
    </submittedName>
</protein>
<gene>
    <name evidence="3" type="ORF">NDR89_01450</name>
</gene>